<feature type="region of interest" description="Disordered" evidence="3">
    <location>
        <begin position="1"/>
        <end position="262"/>
    </location>
</feature>
<organism evidence="6 7">
    <name type="scientific">Diaporthe australafricana</name>
    <dbReference type="NCBI Taxonomy" id="127596"/>
    <lineage>
        <taxon>Eukaryota</taxon>
        <taxon>Fungi</taxon>
        <taxon>Dikarya</taxon>
        <taxon>Ascomycota</taxon>
        <taxon>Pezizomycotina</taxon>
        <taxon>Sordariomycetes</taxon>
        <taxon>Sordariomycetidae</taxon>
        <taxon>Diaporthales</taxon>
        <taxon>Diaporthaceae</taxon>
        <taxon>Diaporthe</taxon>
    </lineage>
</organism>
<dbReference type="Pfam" id="PF13339">
    <property type="entry name" value="AATF-Che1"/>
    <property type="match status" value="1"/>
</dbReference>
<feature type="compositionally biased region" description="Basic and acidic residues" evidence="3">
    <location>
        <begin position="136"/>
        <end position="150"/>
    </location>
</feature>
<name>A0ABR3WV63_9PEZI</name>
<keyword evidence="7" id="KW-1185">Reference proteome</keyword>
<evidence type="ECO:0000256" key="2">
    <source>
        <dbReference type="ARBA" id="ARBA00013850"/>
    </source>
</evidence>
<dbReference type="InterPro" id="IPR025160">
    <property type="entry name" value="AATF"/>
</dbReference>
<evidence type="ECO:0000313" key="6">
    <source>
        <dbReference type="EMBL" id="KAL1867300.1"/>
    </source>
</evidence>
<accession>A0ABR3WV63</accession>
<comment type="similarity">
    <text evidence="1">Belongs to the AATF family.</text>
</comment>
<evidence type="ECO:0000313" key="7">
    <source>
        <dbReference type="Proteomes" id="UP001583177"/>
    </source>
</evidence>
<dbReference type="Proteomes" id="UP001583177">
    <property type="component" value="Unassembled WGS sequence"/>
</dbReference>
<evidence type="ECO:0000256" key="3">
    <source>
        <dbReference type="SAM" id="MobiDB-lite"/>
    </source>
</evidence>
<comment type="caution">
    <text evidence="6">The sequence shown here is derived from an EMBL/GenBank/DDBJ whole genome shotgun (WGS) entry which is preliminary data.</text>
</comment>
<dbReference type="PANTHER" id="PTHR15565:SF0">
    <property type="entry name" value="PROTEIN AATF"/>
    <property type="match status" value="1"/>
</dbReference>
<feature type="domain" description="AATF leucine zipper-containing" evidence="5">
    <location>
        <begin position="277"/>
        <end position="393"/>
    </location>
</feature>
<feature type="domain" description="Apoptosis-antagonizing transcription factor C-terminal" evidence="4">
    <location>
        <begin position="462"/>
        <end position="545"/>
    </location>
</feature>
<feature type="compositionally biased region" description="Basic and acidic residues" evidence="3">
    <location>
        <begin position="13"/>
        <end position="26"/>
    </location>
</feature>
<feature type="compositionally biased region" description="Acidic residues" evidence="3">
    <location>
        <begin position="31"/>
        <end position="41"/>
    </location>
</feature>
<evidence type="ECO:0000259" key="4">
    <source>
        <dbReference type="Pfam" id="PF08164"/>
    </source>
</evidence>
<dbReference type="InterPro" id="IPR039223">
    <property type="entry name" value="AATF/Bfr2"/>
</dbReference>
<reference evidence="6 7" key="1">
    <citation type="journal article" date="2024" name="IMA Fungus">
        <title>IMA Genome - F19 : A genome assembly and annotation guide to empower mycologists, including annotated draft genome sequences of Ceratocystis pirilliformis, Diaporthe australafricana, Fusarium ophioides, Paecilomyces lecythidis, and Sporothrix stenoceras.</title>
        <authorList>
            <person name="Aylward J."/>
            <person name="Wilson A.M."/>
            <person name="Visagie C.M."/>
            <person name="Spraker J."/>
            <person name="Barnes I."/>
            <person name="Buitendag C."/>
            <person name="Ceriani C."/>
            <person name="Del Mar Angel L."/>
            <person name="du Plessis D."/>
            <person name="Fuchs T."/>
            <person name="Gasser K."/>
            <person name="Kramer D."/>
            <person name="Li W."/>
            <person name="Munsamy K."/>
            <person name="Piso A."/>
            <person name="Price J.L."/>
            <person name="Sonnekus B."/>
            <person name="Thomas C."/>
            <person name="van der Nest A."/>
            <person name="van Dijk A."/>
            <person name="van Heerden A."/>
            <person name="van Vuuren N."/>
            <person name="Yilmaz N."/>
            <person name="Duong T.A."/>
            <person name="van der Merwe N.A."/>
            <person name="Wingfield M.J."/>
            <person name="Wingfield B.D."/>
        </authorList>
    </citation>
    <scope>NUCLEOTIDE SEQUENCE [LARGE SCALE GENOMIC DNA]</scope>
    <source>
        <strain evidence="6 7">CMW 18300</strain>
    </source>
</reference>
<gene>
    <name evidence="6" type="primary">BFR2</name>
    <name evidence="6" type="ORF">Daus18300_006419</name>
</gene>
<feature type="compositionally biased region" description="Acidic residues" evidence="3">
    <location>
        <begin position="119"/>
        <end position="135"/>
    </location>
</feature>
<proteinExistence type="inferred from homology"/>
<evidence type="ECO:0000259" key="5">
    <source>
        <dbReference type="Pfam" id="PF13339"/>
    </source>
</evidence>
<evidence type="ECO:0000256" key="1">
    <source>
        <dbReference type="ARBA" id="ARBA00008966"/>
    </source>
</evidence>
<dbReference type="Pfam" id="PF08164">
    <property type="entry name" value="TRAUB"/>
    <property type="match status" value="1"/>
</dbReference>
<dbReference type="PANTHER" id="PTHR15565">
    <property type="entry name" value="AATF PROTEIN APOPTOSIS ANTAGONIZING TRANSCRIPTION FACTOR"/>
    <property type="match status" value="1"/>
</dbReference>
<dbReference type="InterPro" id="IPR012617">
    <property type="entry name" value="AATF_C"/>
</dbReference>
<dbReference type="EMBL" id="JAWRVE010000051">
    <property type="protein sequence ID" value="KAL1867300.1"/>
    <property type="molecule type" value="Genomic_DNA"/>
</dbReference>
<sequence>MAPAKSTRAKKFAAFDEKPVKDHDPEANAPSEDESDSEASEDLAGTEHYVSVGKSQLRQKEAPALGPKYSGVRVSRAALDDSSDGMGEGDSEEDEESGSEDSEEYDDPETADLERDNIIDDEEIDSDEAFEDGEEETFRKKGFTFKDSKKPASKNSKPATNGRSKRAVAADFMSGSESEDDEEDEEDGLSEGESEDELTDDLDSGNELIDGEAEESSDEEGSDEGSEEGASSEEDEEDEDVEMSGTGPEDSQSALRDLVQKDQKSMMAPIVQAANADAEKGIAVRKQRRAYDSFLKLRIRLQKGIVAMNSLDEATGVDDADKEPYEAAEEAAIKLWNAIDGFRASLLPEAKAGNKRKRDIDTTTSNDEIWEEMQATEERAVAKRNKVLNKWSNNVKNTTATMKTRQLGAAKGSQSLVSVLEDQMLNTDRLVKRTHVPRSCAPLQAAKKVIEDPKIYDDADFYQLLLKELVDQRTNESGTTGNDGVPTVRWTAIKEAKTRKQVDRRASKGRKLRFTVHEKLQNFMAPEDRRSWEDEAIDRLFGTLFGQRTQLKEDDSEEEDDALVAEDGLKLF</sequence>
<protein>
    <recommendedName>
        <fullName evidence="2">Protein BFR2</fullName>
    </recommendedName>
</protein>
<feature type="compositionally biased region" description="Acidic residues" evidence="3">
    <location>
        <begin position="177"/>
        <end position="242"/>
    </location>
</feature>
<feature type="compositionally biased region" description="Acidic residues" evidence="3">
    <location>
        <begin position="81"/>
        <end position="111"/>
    </location>
</feature>